<dbReference type="InterPro" id="IPR045864">
    <property type="entry name" value="aa-tRNA-synth_II/BPL/LPL"/>
</dbReference>
<dbReference type="SUPFAM" id="SSF55681">
    <property type="entry name" value="Class II aaRS and biotin synthetases"/>
    <property type="match status" value="1"/>
</dbReference>
<evidence type="ECO:0000313" key="5">
    <source>
        <dbReference type="Proteomes" id="UP000269410"/>
    </source>
</evidence>
<feature type="domain" description="Aminoacyl-tRNA synthetase class II (G/ P/ S/T)" evidence="3">
    <location>
        <begin position="105"/>
        <end position="168"/>
    </location>
</feature>
<gene>
    <name evidence="4" type="ORF">D6810_03300</name>
</gene>
<dbReference type="GO" id="GO:0004827">
    <property type="term" value="F:proline-tRNA ligase activity"/>
    <property type="evidence" value="ECO:0007669"/>
    <property type="project" value="InterPro"/>
</dbReference>
<reference evidence="4 5" key="1">
    <citation type="submission" date="2018-10" db="EMBL/GenBank/DDBJ databases">
        <title>Thermophilic Lithotrophy and Phototrophy in an Intertidal, Iron-rich, Geothermal Spring.</title>
        <authorList>
            <person name="Ward L.M."/>
            <person name="Idei A."/>
            <person name="Nakagawa M."/>
            <person name="Ueno Y."/>
            <person name="Fischer W."/>
            <person name="Mcglynn S.E."/>
        </authorList>
    </citation>
    <scope>NUCLEOTIDE SEQUENCE [LARGE SCALE GENOMIC DNA]</scope>
    <source>
        <strain evidence="4">J137</strain>
    </source>
</reference>
<evidence type="ECO:0000256" key="1">
    <source>
        <dbReference type="ARBA" id="ARBA00019110"/>
    </source>
</evidence>
<evidence type="ECO:0000313" key="4">
    <source>
        <dbReference type="EMBL" id="RMD76673.1"/>
    </source>
</evidence>
<organism evidence="4 5">
    <name type="scientific">Candidatus Dojkabacteria bacterium</name>
    <dbReference type="NCBI Taxonomy" id="2099670"/>
    <lineage>
        <taxon>Bacteria</taxon>
        <taxon>Candidatus Dojkabacteria</taxon>
    </lineage>
</organism>
<dbReference type="Pfam" id="PF00587">
    <property type="entry name" value="tRNA-synt_2b"/>
    <property type="match status" value="1"/>
</dbReference>
<keyword evidence="4" id="KW-0030">Aminoacyl-tRNA synthetase</keyword>
<sequence length="168" mass="19448">MRQSNLFSKTRKYSREFDSKNATLLTKAGFIEIQFAGVYNYLPLGLRVLNKIENIVREEMSKISTEILMPSLALFEQWEKTNRLNTVDVLLKASGANELSKTKSTNEYVLQGTHEETVTPLVKSFVQSYRDLPIAVFQIQTKFRNEARAKSGILRGREFRMKDLYSFH</sequence>
<dbReference type="GO" id="GO:0006433">
    <property type="term" value="P:prolyl-tRNA aminoacylation"/>
    <property type="evidence" value="ECO:0007669"/>
    <property type="project" value="InterPro"/>
</dbReference>
<evidence type="ECO:0000259" key="3">
    <source>
        <dbReference type="Pfam" id="PF00587"/>
    </source>
</evidence>
<dbReference type="InterPro" id="IPR002314">
    <property type="entry name" value="aa-tRNA-synt_IIb"/>
</dbReference>
<dbReference type="InterPro" id="IPR050062">
    <property type="entry name" value="Pro-tRNA_synthetase"/>
</dbReference>
<dbReference type="PANTHER" id="PTHR42753:SF2">
    <property type="entry name" value="PROLINE--TRNA LIGASE"/>
    <property type="match status" value="1"/>
</dbReference>
<keyword evidence="2" id="KW-0648">Protein biosynthesis</keyword>
<keyword evidence="4" id="KW-0436">Ligase</keyword>
<dbReference type="PRINTS" id="PR01046">
    <property type="entry name" value="TRNASYNTHPRO"/>
</dbReference>
<feature type="non-terminal residue" evidence="4">
    <location>
        <position position="168"/>
    </location>
</feature>
<proteinExistence type="predicted"/>
<dbReference type="PANTHER" id="PTHR42753">
    <property type="entry name" value="MITOCHONDRIAL RIBOSOME PROTEIN L39/PROLYL-TRNA LIGASE FAMILY MEMBER"/>
    <property type="match status" value="1"/>
</dbReference>
<dbReference type="AlphaFoldDB" id="A0A3M0YY21"/>
<dbReference type="EMBL" id="RFKV01000112">
    <property type="protein sequence ID" value="RMD76673.1"/>
    <property type="molecule type" value="Genomic_DNA"/>
</dbReference>
<dbReference type="GO" id="GO:0005524">
    <property type="term" value="F:ATP binding"/>
    <property type="evidence" value="ECO:0007669"/>
    <property type="project" value="InterPro"/>
</dbReference>
<dbReference type="Gene3D" id="3.30.930.10">
    <property type="entry name" value="Bira Bifunctional Protein, Domain 2"/>
    <property type="match status" value="1"/>
</dbReference>
<dbReference type="GO" id="GO:0005829">
    <property type="term" value="C:cytosol"/>
    <property type="evidence" value="ECO:0007669"/>
    <property type="project" value="TreeGrafter"/>
</dbReference>
<protein>
    <recommendedName>
        <fullName evidence="1">Proline--tRNA ligase</fullName>
    </recommendedName>
</protein>
<evidence type="ECO:0000256" key="2">
    <source>
        <dbReference type="ARBA" id="ARBA00022917"/>
    </source>
</evidence>
<dbReference type="InterPro" id="IPR002316">
    <property type="entry name" value="Pro-tRNA-ligase_IIa"/>
</dbReference>
<name>A0A3M0YY21_9BACT</name>
<comment type="caution">
    <text evidence="4">The sequence shown here is derived from an EMBL/GenBank/DDBJ whole genome shotgun (WGS) entry which is preliminary data.</text>
</comment>
<dbReference type="Proteomes" id="UP000269410">
    <property type="component" value="Unassembled WGS sequence"/>
</dbReference>
<accession>A0A3M0YY21</accession>